<organism evidence="2 3">
    <name type="scientific">Duncaniella freteri</name>
    <dbReference type="NCBI Taxonomy" id="2530391"/>
    <lineage>
        <taxon>Bacteria</taxon>
        <taxon>Pseudomonadati</taxon>
        <taxon>Bacteroidota</taxon>
        <taxon>Bacteroidia</taxon>
        <taxon>Bacteroidales</taxon>
        <taxon>Muribaculaceae</taxon>
        <taxon>Duncaniella</taxon>
    </lineage>
</organism>
<proteinExistence type="predicted"/>
<evidence type="ECO:0000256" key="1">
    <source>
        <dbReference type="SAM" id="SignalP"/>
    </source>
</evidence>
<name>A0A4Z0V3G8_9BACT</name>
<protein>
    <recommendedName>
        <fullName evidence="4">Capsule assembly Wzi family protein</fullName>
    </recommendedName>
</protein>
<reference evidence="2 3" key="1">
    <citation type="submission" date="2019-02" db="EMBL/GenBank/DDBJ databases">
        <title>Isolation and identification of novel species under the genus Muribaculum.</title>
        <authorList>
            <person name="Miyake S."/>
            <person name="Ding Y."/>
            <person name="Low A."/>
            <person name="Soh M."/>
            <person name="Seedorf H."/>
        </authorList>
    </citation>
    <scope>NUCLEOTIDE SEQUENCE [LARGE SCALE GENOMIC DNA]</scope>
    <source>
        <strain evidence="2 3">TLL-A3</strain>
    </source>
</reference>
<accession>A0A4Z0V3G8</accession>
<dbReference type="EMBL" id="SJSA01000002">
    <property type="protein sequence ID" value="TGG36717.1"/>
    <property type="molecule type" value="Genomic_DNA"/>
</dbReference>
<comment type="caution">
    <text evidence="2">The sequence shown here is derived from an EMBL/GenBank/DDBJ whole genome shotgun (WGS) entry which is preliminary data.</text>
</comment>
<evidence type="ECO:0000313" key="2">
    <source>
        <dbReference type="EMBL" id="TGG36717.1"/>
    </source>
</evidence>
<evidence type="ECO:0000313" key="3">
    <source>
        <dbReference type="Proteomes" id="UP000297635"/>
    </source>
</evidence>
<dbReference type="Proteomes" id="UP000297635">
    <property type="component" value="Unassembled WGS sequence"/>
</dbReference>
<feature type="signal peptide" evidence="1">
    <location>
        <begin position="1"/>
        <end position="21"/>
    </location>
</feature>
<dbReference type="InterPro" id="IPR038636">
    <property type="entry name" value="Wzi_sf"/>
</dbReference>
<dbReference type="AlphaFoldDB" id="A0A4Z0V3G8"/>
<dbReference type="RefSeq" id="WP_135472429.1">
    <property type="nucleotide sequence ID" value="NZ_CASJPC010000010.1"/>
</dbReference>
<feature type="chain" id="PRO_5021425602" description="Capsule assembly Wzi family protein" evidence="1">
    <location>
        <begin position="22"/>
        <end position="505"/>
    </location>
</feature>
<keyword evidence="3" id="KW-1185">Reference proteome</keyword>
<dbReference type="GeneID" id="82150683"/>
<gene>
    <name evidence="2" type="ORF">EZ315_12855</name>
</gene>
<sequence>MKTRSLIMLMAFAVVVLPSFSQQGLDCEVSFSAGYGSGDFAPYYISSLKHGRFSSSKNLQAEISVSRAMNKGDRFSYGYSADVIAGYASGVGYERYDKDTEGWVCHTERPSSVWIQQLYGEVKYRGVFASFGMKEHTSALLNQRLTSGDLVESGNCRPIPQLRVGFVDFQDIPFTNGWMQIQGEVSYGKRLDNGWWRDHYNYYNDYLPRNEWYNYKRCYFRTRPSEPFCVTFGMQAAGEFGGISDYYSKGVLVRTDNKPIKLHTFFQMLMPTEDGGEGFYSGNHLGAWDFRARYRFKGGHEVAGYFSWPFEDGSGIAKQNGWDGLWGLEYKAPNKGVISGALIEYLDLTNHGGPITHNPADYPGTSITSHVSGQDNYYNHGLYASYAYFGMSIGTPAMMSPIYNRDGYIKFVGNVMRAFHVGIEGDMTSSVSYRLKGGYRKAYGNSSIPFVKPIHLASFLAEINWRSKSVKGLSVNTQLGLDRGDMPCNSFGAMVSVKYNGLLNF</sequence>
<keyword evidence="1" id="KW-0732">Signal</keyword>
<dbReference type="Gene3D" id="2.40.160.130">
    <property type="entry name" value="Capsule assembly protein Wzi"/>
    <property type="match status" value="1"/>
</dbReference>
<evidence type="ECO:0008006" key="4">
    <source>
        <dbReference type="Google" id="ProtNLM"/>
    </source>
</evidence>